<proteinExistence type="inferred from homology"/>
<feature type="domain" description="Methyl-accepting transducer" evidence="9">
    <location>
        <begin position="361"/>
        <end position="597"/>
    </location>
</feature>
<evidence type="ECO:0000259" key="9">
    <source>
        <dbReference type="PROSITE" id="PS50111"/>
    </source>
</evidence>
<evidence type="ECO:0000313" key="11">
    <source>
        <dbReference type="EMBL" id="MBJ7539306.1"/>
    </source>
</evidence>
<dbReference type="PANTHER" id="PTHR32089">
    <property type="entry name" value="METHYL-ACCEPTING CHEMOTAXIS PROTEIN MCPB"/>
    <property type="match status" value="1"/>
</dbReference>
<dbReference type="GO" id="GO:0006935">
    <property type="term" value="P:chemotaxis"/>
    <property type="evidence" value="ECO:0007669"/>
    <property type="project" value="InterPro"/>
</dbReference>
<evidence type="ECO:0000256" key="3">
    <source>
        <dbReference type="ARBA" id="ARBA00022989"/>
    </source>
</evidence>
<evidence type="ECO:0000256" key="5">
    <source>
        <dbReference type="ARBA" id="ARBA00023224"/>
    </source>
</evidence>
<dbReference type="GO" id="GO:0007165">
    <property type="term" value="P:signal transduction"/>
    <property type="evidence" value="ECO:0007669"/>
    <property type="project" value="UniProtKB-KW"/>
</dbReference>
<dbReference type="GO" id="GO:0004888">
    <property type="term" value="F:transmembrane signaling receptor activity"/>
    <property type="evidence" value="ECO:0007669"/>
    <property type="project" value="InterPro"/>
</dbReference>
<dbReference type="InterPro" id="IPR032255">
    <property type="entry name" value="HBM"/>
</dbReference>
<evidence type="ECO:0000313" key="12">
    <source>
        <dbReference type="Proteomes" id="UP000628710"/>
    </source>
</evidence>
<dbReference type="Gene3D" id="1.10.287.950">
    <property type="entry name" value="Methyl-accepting chemotaxis protein"/>
    <property type="match status" value="1"/>
</dbReference>
<keyword evidence="12" id="KW-1185">Reference proteome</keyword>
<feature type="transmembrane region" description="Helical" evidence="8">
    <location>
        <begin position="12"/>
        <end position="30"/>
    </location>
</feature>
<dbReference type="PANTHER" id="PTHR32089:SF119">
    <property type="entry name" value="METHYL-ACCEPTING CHEMOTAXIS PROTEIN CTPL"/>
    <property type="match status" value="1"/>
</dbReference>
<organism evidence="11 12">
    <name type="scientific">Marinomonas transparens</name>
    <dbReference type="NCBI Taxonomy" id="2795388"/>
    <lineage>
        <taxon>Bacteria</taxon>
        <taxon>Pseudomonadati</taxon>
        <taxon>Pseudomonadota</taxon>
        <taxon>Gammaproteobacteria</taxon>
        <taxon>Oceanospirillales</taxon>
        <taxon>Oceanospirillaceae</taxon>
        <taxon>Marinomonas</taxon>
    </lineage>
</organism>
<sequence length="633" mass="69885">MKMKLSVKKKLYVIFGSVLCITLILGFYPIRSQSDQSEILLSVIFADEALYKARLAEANYIILENPKTIGQVSDNIQLVFQYLDEAKASMSLPSSLKYIDVIKDNVGIFLDYFKKYVSINEDISEEIKSFVRVSDDIRNSIRDEKKDLFKGGAYSNNDYQLLLNLDDLNNAFNSVDVYFWQYNKDKTVELRELIVDSISEVYKEKEKLEALYKTRDSTLFNKMDSEILIYHDLFEHVVEKNALLETTKLEMIKAAHRASDDTSALVDAEVLVAKQHTEFVNKVTMGLIFTAFVICLLLGRWLTKSIMRSLNTSIDFAEGIAKGDLATRLESLGHDEFSQLNKALSEIVVSLRNVINQVIMTTRELEQSSSQISLSVDKTSDSVQQQQSETEMVATAVNELAAAALQITQSAQGASATSHDAETGVSVSQKVVSQTEKAMSELSDTLRHATSVVDDLSANSANIEGILVVIRGIADQTNLLALNAAIEAARAGEQGRGFAVVADEVRTLAQKTQDSITEINSIIESIQQGAKSVVHEMMSSNEKGELVVSLTAESSDSLNQIVNSIKVIVDTNNQVAVGAEEQSLVAEEVDRNIIKIKGLSDGNSENLGAIKSQIDTLSIQTQSMGQLVSFFKV</sequence>
<evidence type="ECO:0000256" key="8">
    <source>
        <dbReference type="SAM" id="Phobius"/>
    </source>
</evidence>
<dbReference type="AlphaFoldDB" id="A0A934N7Q6"/>
<dbReference type="InterPro" id="IPR004090">
    <property type="entry name" value="Chemotax_Me-accpt_rcpt"/>
</dbReference>
<dbReference type="SUPFAM" id="SSF58104">
    <property type="entry name" value="Methyl-accepting chemotaxis protein (MCP) signaling domain"/>
    <property type="match status" value="1"/>
</dbReference>
<comment type="similarity">
    <text evidence="6">Belongs to the methyl-accepting chemotaxis (MCP) protein family.</text>
</comment>
<dbReference type="FunFam" id="1.10.287.950:FF:000001">
    <property type="entry name" value="Methyl-accepting chemotaxis sensory transducer"/>
    <property type="match status" value="1"/>
</dbReference>
<dbReference type="GO" id="GO:0016020">
    <property type="term" value="C:membrane"/>
    <property type="evidence" value="ECO:0007669"/>
    <property type="project" value="UniProtKB-SubCell"/>
</dbReference>
<dbReference type="SMART" id="SM01358">
    <property type="entry name" value="HBM"/>
    <property type="match status" value="1"/>
</dbReference>
<reference evidence="11" key="1">
    <citation type="submission" date="2020-12" db="EMBL/GenBank/DDBJ databases">
        <title>Marinomonas arctica sp. nov., a psychrotolerant bacterium isolated from the Arctic.</title>
        <authorList>
            <person name="Zhang Y."/>
        </authorList>
    </citation>
    <scope>NUCLEOTIDE SEQUENCE</scope>
    <source>
        <strain evidence="11">C1424</strain>
    </source>
</reference>
<dbReference type="InterPro" id="IPR004089">
    <property type="entry name" value="MCPsignal_dom"/>
</dbReference>
<dbReference type="CDD" id="cd11386">
    <property type="entry name" value="MCP_signal"/>
    <property type="match status" value="1"/>
</dbReference>
<evidence type="ECO:0000256" key="2">
    <source>
        <dbReference type="ARBA" id="ARBA00022692"/>
    </source>
</evidence>
<accession>A0A934N7Q6</accession>
<dbReference type="PRINTS" id="PR00260">
    <property type="entry name" value="CHEMTRNSDUCR"/>
</dbReference>
<dbReference type="EMBL" id="JAEMNX010000023">
    <property type="protein sequence ID" value="MBJ7539306.1"/>
    <property type="molecule type" value="Genomic_DNA"/>
</dbReference>
<keyword evidence="3 8" id="KW-1133">Transmembrane helix</keyword>
<dbReference type="Proteomes" id="UP000628710">
    <property type="component" value="Unassembled WGS sequence"/>
</dbReference>
<comment type="subcellular location">
    <subcellularLocation>
        <location evidence="1">Membrane</location>
        <topology evidence="1">Multi-pass membrane protein</topology>
    </subcellularLocation>
</comment>
<evidence type="ECO:0000256" key="6">
    <source>
        <dbReference type="ARBA" id="ARBA00029447"/>
    </source>
</evidence>
<protein>
    <submittedName>
        <fullName evidence="11">Methyl-accepting chemotaxis protein</fullName>
    </submittedName>
</protein>
<keyword evidence="5 7" id="KW-0807">Transducer</keyword>
<dbReference type="Pfam" id="PF00015">
    <property type="entry name" value="MCPsignal"/>
    <property type="match status" value="1"/>
</dbReference>
<dbReference type="InterPro" id="IPR003660">
    <property type="entry name" value="HAMP_dom"/>
</dbReference>
<evidence type="ECO:0000256" key="4">
    <source>
        <dbReference type="ARBA" id="ARBA00023136"/>
    </source>
</evidence>
<gene>
    <name evidence="11" type="ORF">I8J31_16635</name>
</gene>
<evidence type="ECO:0000259" key="10">
    <source>
        <dbReference type="PROSITE" id="PS50885"/>
    </source>
</evidence>
<feature type="domain" description="HAMP" evidence="10">
    <location>
        <begin position="304"/>
        <end position="356"/>
    </location>
</feature>
<evidence type="ECO:0000256" key="1">
    <source>
        <dbReference type="ARBA" id="ARBA00004141"/>
    </source>
</evidence>
<dbReference type="SMART" id="SM00304">
    <property type="entry name" value="HAMP"/>
    <property type="match status" value="1"/>
</dbReference>
<keyword evidence="4 8" id="KW-0472">Membrane</keyword>
<evidence type="ECO:0000256" key="7">
    <source>
        <dbReference type="PROSITE-ProRule" id="PRU00284"/>
    </source>
</evidence>
<name>A0A934N7Q6_9GAMM</name>
<comment type="caution">
    <text evidence="11">The sequence shown here is derived from an EMBL/GenBank/DDBJ whole genome shotgun (WGS) entry which is preliminary data.</text>
</comment>
<dbReference type="PROSITE" id="PS50885">
    <property type="entry name" value="HAMP"/>
    <property type="match status" value="1"/>
</dbReference>
<dbReference type="PROSITE" id="PS50111">
    <property type="entry name" value="CHEMOTAXIS_TRANSDUC_2"/>
    <property type="match status" value="1"/>
</dbReference>
<keyword evidence="2 8" id="KW-0812">Transmembrane</keyword>
<dbReference type="SMART" id="SM00283">
    <property type="entry name" value="MA"/>
    <property type="match status" value="1"/>
</dbReference>